<name>A0ABM7LXF5_9ACTN</name>
<dbReference type="EMBL" id="AP023356">
    <property type="protein sequence ID" value="BCJ43893.1"/>
    <property type="molecule type" value="Genomic_DNA"/>
</dbReference>
<feature type="compositionally biased region" description="Low complexity" evidence="1">
    <location>
        <begin position="223"/>
        <end position="252"/>
    </location>
</feature>
<feature type="domain" description="SseB protein N-terminal" evidence="2">
    <location>
        <begin position="1020"/>
        <end position="1127"/>
    </location>
</feature>
<feature type="domain" description="SseB protein N-terminal" evidence="2">
    <location>
        <begin position="26"/>
        <end position="125"/>
    </location>
</feature>
<evidence type="ECO:0000259" key="2">
    <source>
        <dbReference type="Pfam" id="PF07179"/>
    </source>
</evidence>
<feature type="compositionally biased region" description="Low complexity" evidence="1">
    <location>
        <begin position="368"/>
        <end position="377"/>
    </location>
</feature>
<keyword evidence="4" id="KW-1185">Reference proteome</keyword>
<feature type="compositionally biased region" description="Low complexity" evidence="1">
    <location>
        <begin position="588"/>
        <end position="613"/>
    </location>
</feature>
<protein>
    <recommendedName>
        <fullName evidence="2">SseB protein N-terminal domain-containing protein</fullName>
    </recommendedName>
</protein>
<evidence type="ECO:0000313" key="3">
    <source>
        <dbReference type="EMBL" id="BCJ43893.1"/>
    </source>
</evidence>
<feature type="compositionally biased region" description="Pro residues" evidence="1">
    <location>
        <begin position="683"/>
        <end position="693"/>
    </location>
</feature>
<feature type="compositionally biased region" description="Low complexity" evidence="1">
    <location>
        <begin position="870"/>
        <end position="915"/>
    </location>
</feature>
<feature type="compositionally biased region" description="Low complexity" evidence="1">
    <location>
        <begin position="489"/>
        <end position="502"/>
    </location>
</feature>
<gene>
    <name evidence="3" type="ORF">Aiant_45500</name>
</gene>
<organism evidence="3 4">
    <name type="scientific">Actinoplanes ianthinogenes</name>
    <dbReference type="NCBI Taxonomy" id="122358"/>
    <lineage>
        <taxon>Bacteria</taxon>
        <taxon>Bacillati</taxon>
        <taxon>Actinomycetota</taxon>
        <taxon>Actinomycetes</taxon>
        <taxon>Micromonosporales</taxon>
        <taxon>Micromonosporaceae</taxon>
        <taxon>Actinoplanes</taxon>
    </lineage>
</organism>
<feature type="compositionally biased region" description="Low complexity" evidence="1">
    <location>
        <begin position="752"/>
        <end position="774"/>
    </location>
</feature>
<feature type="compositionally biased region" description="Low complexity" evidence="1">
    <location>
        <begin position="182"/>
        <end position="214"/>
    </location>
</feature>
<accession>A0ABM7LXF5</accession>
<feature type="compositionally biased region" description="Polar residues" evidence="1">
    <location>
        <begin position="555"/>
        <end position="575"/>
    </location>
</feature>
<feature type="compositionally biased region" description="Low complexity" evidence="1">
    <location>
        <begin position="324"/>
        <end position="339"/>
    </location>
</feature>
<feature type="region of interest" description="Disordered" evidence="1">
    <location>
        <begin position="182"/>
        <end position="915"/>
    </location>
</feature>
<feature type="compositionally biased region" description="Low complexity" evidence="1">
    <location>
        <begin position="783"/>
        <end position="794"/>
    </location>
</feature>
<proteinExistence type="predicted"/>
<feature type="compositionally biased region" description="Low complexity" evidence="1">
    <location>
        <begin position="260"/>
        <end position="294"/>
    </location>
</feature>
<feature type="compositionally biased region" description="Polar residues" evidence="1">
    <location>
        <begin position="851"/>
        <end position="864"/>
    </location>
</feature>
<evidence type="ECO:0000256" key="1">
    <source>
        <dbReference type="SAM" id="MobiDB-lite"/>
    </source>
</evidence>
<reference evidence="3 4" key="1">
    <citation type="submission" date="2020-08" db="EMBL/GenBank/DDBJ databases">
        <title>Whole genome shotgun sequence of Actinoplanes ianthinogenes NBRC 13996.</title>
        <authorList>
            <person name="Komaki H."/>
            <person name="Tamura T."/>
        </authorList>
    </citation>
    <scope>NUCLEOTIDE SEQUENCE [LARGE SCALE GENOMIC DNA]</scope>
    <source>
        <strain evidence="3 4">NBRC 13996</strain>
    </source>
</reference>
<dbReference type="Proteomes" id="UP000676967">
    <property type="component" value="Chromosome"/>
</dbReference>
<dbReference type="Pfam" id="PF07179">
    <property type="entry name" value="SseB"/>
    <property type="match status" value="2"/>
</dbReference>
<feature type="region of interest" description="Disordered" evidence="1">
    <location>
        <begin position="989"/>
        <end position="1009"/>
    </location>
</feature>
<sequence>MWGEVDVSEWEPATDAEVAMRDALRTDDQESYFRILAGVDLLLPVSADALAGLAPLGWGTWSTGGRTHVLAFTSQEALHACLSDYTGASRRVPYSELANTWPNLEWWLAVNPGLPIEGYLPAWFVAQLARGDLRLPTRGPGREVHGTSKIQEIGAAALAAKRAGDGPGGPTYETSAPAAAASGYPAYSAGSPEAPAGPIGAPGVPGAPASAPSVPGGGPQPSQPGLAPSGLPQRGVPQPGAAPSGPAGAPQFGPGGAPVSGGAPQFGPGGAPLSSPASPAVPGAGPAGQPSGLPVRAAGLPARPTTPSGLPVRTPSGVDPADQPPAASVPAAYKAPAVPRDFPGSPAAPAGPRDLPGAPGGPTPRNFPGSPVSSGAPSGPGGLPVRGTSGSGMATPGWNSESVPFGPENDPRGPLQDPKAPLPVRNPGANTPPIPEHVTPYDPTEAQVDPSWAALGSGRAPSPASGAGPLPSRGGADLSSGAGPLPTRGGADLSSGAGSLPSRGDLSSGAGLLPTRGADLPSGAGPLPTRGGAELSSGAGPLPSRGGSDLPRRQPGQTAGPAQTTSFSGFTNPRTNPAPAAPAPSFPQGPASPQAAAAQAPAPGAPAQPGGQANALPRRQVTPPSERPPSMAAAAQALTGGHTPAPDPALAQRDAAADRFGPSGPAPALSRDSGPAGDRSTPPSRPGLLPPVIPGASGADRGAQGYGSAPGYGASASGFGASGPGTPGSGSALSGTPGYGSTPSYAPGFGGPSAHPVSGAAAPGSPASGHGAPGQFASGLGAPGQPVSGPGVSGHAVSGPGAPGQPVSGSGAPGQPVSGSGAPGHPVPGPGAPGQPVSGASAPGHPVSGAPGQQVSGAPGQQVSGALGQPVSGAAAPGSPISGAGAPGAVAEAPASGSPVSAYPASGSPAATSGAPGYAAPSGYGPSAYAPATPGYAVPAVPAPGATFGMPPQGSPASAYASQAFATQIIPTAKVAAATAPTSGTSGLGVAGSATGGASGSEGQDHRDFVPANDTERELQDAADAGNTDVFLSTLLLANVLVPVAHHSRPGSAPGESGFAFQPEEVDGEKFLIVFTSKDRLSEHFGEPTRTVGVRFYELIRNWPDPNWSFAVNPGTPVGAKYPGTQIIALANWATEAGLGADPIEGPAAEEAGAPVPAPDPVSDEAQHATVMQKTIAAEQVDYYLDRGYDRVAGFVHRASEVEHLRTPAELFGALGLYYDASPFQPDAKEAFVLRWPAFRPSLYRIPYGGQNEQALRAMDGWVIERPPFRGNGFAPGEGRDVIAEFKVDSVRLPHGAQLWRIDADGNERMLAIFDADGPLWRRVGEQ</sequence>
<feature type="compositionally biased region" description="Low complexity" evidence="1">
    <location>
        <begin position="453"/>
        <end position="476"/>
    </location>
</feature>
<evidence type="ECO:0000313" key="4">
    <source>
        <dbReference type="Proteomes" id="UP000676967"/>
    </source>
</evidence>
<feature type="compositionally biased region" description="Low complexity" evidence="1">
    <location>
        <begin position="834"/>
        <end position="844"/>
    </location>
</feature>
<dbReference type="InterPro" id="IPR009839">
    <property type="entry name" value="SseB_N"/>
</dbReference>
<feature type="compositionally biased region" description="Gly residues" evidence="1">
    <location>
        <begin position="989"/>
        <end position="1000"/>
    </location>
</feature>